<sequence length="151" mass="16492">MESSAKPKKPIQKDARKMMTARSSLHIGLLSGLAFMLSACVGVTNQEPETSTVKSGRRTELGTISAITPGCRDVTGIYPDTVDYPKHGQVSFEWKDVLVGLIKEGPRRACSGRRGAIAFVYYRPDPGFTGDDHLTVRLGSKITRINIKVVK</sequence>
<evidence type="ECO:0000313" key="1">
    <source>
        <dbReference type="EMBL" id="ACM28542.1"/>
    </source>
</evidence>
<protein>
    <submittedName>
        <fullName evidence="1">Uncharacterized protein</fullName>
    </submittedName>
</protein>
<dbReference type="AlphaFoldDB" id="B9JE41"/>
<organism evidence="1 2">
    <name type="scientific">Rhizobium rhizogenes (strain K84 / ATCC BAA-868)</name>
    <name type="common">Agrobacterium radiobacter</name>
    <dbReference type="NCBI Taxonomy" id="311403"/>
    <lineage>
        <taxon>Bacteria</taxon>
        <taxon>Pseudomonadati</taxon>
        <taxon>Pseudomonadota</taxon>
        <taxon>Alphaproteobacteria</taxon>
        <taxon>Hyphomicrobiales</taxon>
        <taxon>Rhizobiaceae</taxon>
        <taxon>Rhizobium/Agrobacterium group</taxon>
        <taxon>Rhizobium</taxon>
    </lineage>
</organism>
<gene>
    <name evidence="1" type="ordered locus">Arad_4985</name>
</gene>
<dbReference type="STRING" id="311403.Arad_4985"/>
<name>B9JE41_RHIR8</name>
<evidence type="ECO:0000313" key="2">
    <source>
        <dbReference type="Proteomes" id="UP000001600"/>
    </source>
</evidence>
<reference evidence="1 2" key="1">
    <citation type="journal article" date="2009" name="J. Bacteriol.">
        <title>Genome sequences of three Agrobacterium biovars help elucidate the evolution of multichromosome genomes in bacteria.</title>
        <authorList>
            <person name="Slater S.C."/>
            <person name="Goldman B.S."/>
            <person name="Goodner B."/>
            <person name="Setubal J.C."/>
            <person name="Farrand S.K."/>
            <person name="Nester E.W."/>
            <person name="Burr T.J."/>
            <person name="Banta L."/>
            <person name="Dickerman A.W."/>
            <person name="Paulsen I."/>
            <person name="Otten L."/>
            <person name="Suen G."/>
            <person name="Welch R."/>
            <person name="Almeida N.F."/>
            <person name="Arnold F."/>
            <person name="Burton O.T."/>
            <person name="Du Z."/>
            <person name="Ewing A."/>
            <person name="Godsy E."/>
            <person name="Heisel S."/>
            <person name="Houmiel K.L."/>
            <person name="Jhaveri J."/>
            <person name="Lu J."/>
            <person name="Miller N.M."/>
            <person name="Norton S."/>
            <person name="Chen Q."/>
            <person name="Phoolcharoen W."/>
            <person name="Ohlin V."/>
            <person name="Ondrusek D."/>
            <person name="Pride N."/>
            <person name="Stricklin S.L."/>
            <person name="Sun J."/>
            <person name="Wheeler C."/>
            <person name="Wilson L."/>
            <person name="Zhu H."/>
            <person name="Wood D.W."/>
        </authorList>
    </citation>
    <scope>NUCLEOTIDE SEQUENCE [LARGE SCALE GENOMIC DNA]</scope>
    <source>
        <strain evidence="2">K84 / ATCC BAA-868</strain>
    </source>
</reference>
<dbReference type="Proteomes" id="UP000001600">
    <property type="component" value="Chromosome 1"/>
</dbReference>
<dbReference type="EMBL" id="CP000628">
    <property type="protein sequence ID" value="ACM28542.1"/>
    <property type="molecule type" value="Genomic_DNA"/>
</dbReference>
<proteinExistence type="predicted"/>
<accession>B9JE41</accession>
<dbReference type="KEGG" id="ara:Arad_4985"/>
<dbReference type="HOGENOM" id="CLU_1727488_0_0_5"/>